<dbReference type="GeneID" id="64637014"/>
<reference evidence="2" key="1">
    <citation type="journal article" date="2020" name="New Phytol.">
        <title>Comparative genomics reveals dynamic genome evolution in host specialist ectomycorrhizal fungi.</title>
        <authorList>
            <person name="Lofgren L.A."/>
            <person name="Nguyen N.H."/>
            <person name="Vilgalys R."/>
            <person name="Ruytinx J."/>
            <person name="Liao H.L."/>
            <person name="Branco S."/>
            <person name="Kuo A."/>
            <person name="LaButti K."/>
            <person name="Lipzen A."/>
            <person name="Andreopoulos W."/>
            <person name="Pangilinan J."/>
            <person name="Riley R."/>
            <person name="Hundley H."/>
            <person name="Na H."/>
            <person name="Barry K."/>
            <person name="Grigoriev I.V."/>
            <person name="Stajich J.E."/>
            <person name="Kennedy P.G."/>
        </authorList>
    </citation>
    <scope>NUCLEOTIDE SEQUENCE</scope>
    <source>
        <strain evidence="2">MN1</strain>
    </source>
</reference>
<organism evidence="2 4">
    <name type="scientific">Suillus subaureus</name>
    <dbReference type="NCBI Taxonomy" id="48587"/>
    <lineage>
        <taxon>Eukaryota</taxon>
        <taxon>Fungi</taxon>
        <taxon>Dikarya</taxon>
        <taxon>Basidiomycota</taxon>
        <taxon>Agaricomycotina</taxon>
        <taxon>Agaricomycetes</taxon>
        <taxon>Agaricomycetidae</taxon>
        <taxon>Boletales</taxon>
        <taxon>Suillineae</taxon>
        <taxon>Suillaceae</taxon>
        <taxon>Suillus</taxon>
    </lineage>
</organism>
<dbReference type="RefSeq" id="XP_041185518.1">
    <property type="nucleotide sequence ID" value="XM_041342998.1"/>
</dbReference>
<evidence type="ECO:0000313" key="2">
    <source>
        <dbReference type="EMBL" id="KAG1797645.1"/>
    </source>
</evidence>
<sequence length="88" mass="10214">MFQMMTKPLILRLLRLAVLNLSTTHYHDTVASFISFHTQHAKRLVYSQLYCPSERQNLIGGETSWFNQDDEGHGQSPKLSMMLVMIQM</sequence>
<keyword evidence="1" id="KW-0732">Signal</keyword>
<accession>A0A9P7DLA5</accession>
<proteinExistence type="predicted"/>
<comment type="caution">
    <text evidence="2">The sequence shown here is derived from an EMBL/GenBank/DDBJ whole genome shotgun (WGS) entry which is preliminary data.</text>
</comment>
<name>A0A9P7DLA5_9AGAM</name>
<evidence type="ECO:0000313" key="4">
    <source>
        <dbReference type="Proteomes" id="UP000807769"/>
    </source>
</evidence>
<dbReference type="EMBL" id="JABBWG010000027">
    <property type="protein sequence ID" value="KAG1812128.1"/>
    <property type="molecule type" value="Genomic_DNA"/>
</dbReference>
<keyword evidence="4" id="KW-1185">Reference proteome</keyword>
<feature type="signal peptide" evidence="1">
    <location>
        <begin position="1"/>
        <end position="24"/>
    </location>
</feature>
<dbReference type="Proteomes" id="UP000807769">
    <property type="component" value="Unassembled WGS sequence"/>
</dbReference>
<protein>
    <recommendedName>
        <fullName evidence="5">Secreted protein</fullName>
    </recommendedName>
</protein>
<gene>
    <name evidence="2" type="ORF">BJ212DRAFT_354669</name>
    <name evidence="3" type="ORF">BJ212DRAFT_472871</name>
</gene>
<feature type="chain" id="PRO_5040653587" description="Secreted protein" evidence="1">
    <location>
        <begin position="25"/>
        <end position="88"/>
    </location>
</feature>
<dbReference type="EMBL" id="JABBWG010000203">
    <property type="protein sequence ID" value="KAG1797645.1"/>
    <property type="molecule type" value="Genomic_DNA"/>
</dbReference>
<evidence type="ECO:0008006" key="5">
    <source>
        <dbReference type="Google" id="ProtNLM"/>
    </source>
</evidence>
<evidence type="ECO:0000313" key="3">
    <source>
        <dbReference type="EMBL" id="KAG1812128.1"/>
    </source>
</evidence>
<evidence type="ECO:0000256" key="1">
    <source>
        <dbReference type="SAM" id="SignalP"/>
    </source>
</evidence>
<dbReference type="AlphaFoldDB" id="A0A9P7DLA5"/>